<name>A0ABS4S2D1_PAEXY</name>
<sequence length="399" mass="43981">MKKFTFKVLALGTVMLFSLSSSIHAWSYSNYNNGSYVPKSGQGFLSLVSSGGNTRLNTSIYFTLDSTNVTNILDYNNGGDNPGNTCDNANAYLTIDQTAIPDSWDLEIDGDEVRTNLPNPKIDIEDNNFFGEDDETEVTVLGTVESGKTYYMESLWNDYRDGDSGDSGKVNAQFAISKKGVSDYNNCVQSSVVQHVHTYGDNLGGFSLPGEPTLLEEFPSEQSLATELQSYESGYPDFISEYKAVESGQISISSYREAKRVLLDSIVNPQSLLKDAGDSEKIAVTITFEKPITFSELEGFTKKHNVEVEQVQARAIDQNNDRITIATDSIKEITLDNSKVTFSGYTDLKGYVSKDQISNLTKDTTAYIIDPSGDKSITGQEEDIFAQPLTWLIEDASKK</sequence>
<evidence type="ECO:0000313" key="2">
    <source>
        <dbReference type="EMBL" id="MBP2248207.1"/>
    </source>
</evidence>
<dbReference type="Proteomes" id="UP000810207">
    <property type="component" value="Unassembled WGS sequence"/>
</dbReference>
<dbReference type="RefSeq" id="WP_211084513.1">
    <property type="nucleotide sequence ID" value="NZ_CBCSLC010000015.1"/>
</dbReference>
<protein>
    <submittedName>
        <fullName evidence="2">Uncharacterized protein</fullName>
    </submittedName>
</protein>
<proteinExistence type="predicted"/>
<gene>
    <name evidence="2" type="ORF">J2Z28_004877</name>
</gene>
<keyword evidence="1" id="KW-0732">Signal</keyword>
<feature type="chain" id="PRO_5047368828" evidence="1">
    <location>
        <begin position="26"/>
        <end position="399"/>
    </location>
</feature>
<keyword evidence="3" id="KW-1185">Reference proteome</keyword>
<evidence type="ECO:0000256" key="1">
    <source>
        <dbReference type="SAM" id="SignalP"/>
    </source>
</evidence>
<reference evidence="2 3" key="1">
    <citation type="submission" date="2021-03" db="EMBL/GenBank/DDBJ databases">
        <title>Genomic Encyclopedia of Type Strains, Phase IV (KMG-IV): sequencing the most valuable type-strain genomes for metagenomic binning, comparative biology and taxonomic classification.</title>
        <authorList>
            <person name="Goeker M."/>
        </authorList>
    </citation>
    <scope>NUCLEOTIDE SEQUENCE [LARGE SCALE GENOMIC DNA]</scope>
    <source>
        <strain evidence="2 3">DSM 21292</strain>
    </source>
</reference>
<evidence type="ECO:0000313" key="3">
    <source>
        <dbReference type="Proteomes" id="UP000810207"/>
    </source>
</evidence>
<dbReference type="EMBL" id="JAGIKV010000021">
    <property type="protein sequence ID" value="MBP2248207.1"/>
    <property type="molecule type" value="Genomic_DNA"/>
</dbReference>
<organism evidence="2 3">
    <name type="scientific">Paenibacillus xylanexedens</name>
    <dbReference type="NCBI Taxonomy" id="528191"/>
    <lineage>
        <taxon>Bacteria</taxon>
        <taxon>Bacillati</taxon>
        <taxon>Bacillota</taxon>
        <taxon>Bacilli</taxon>
        <taxon>Bacillales</taxon>
        <taxon>Paenibacillaceae</taxon>
        <taxon>Paenibacillus</taxon>
    </lineage>
</organism>
<accession>A0ABS4S2D1</accession>
<feature type="signal peptide" evidence="1">
    <location>
        <begin position="1"/>
        <end position="25"/>
    </location>
</feature>
<comment type="caution">
    <text evidence="2">The sequence shown here is derived from an EMBL/GenBank/DDBJ whole genome shotgun (WGS) entry which is preliminary data.</text>
</comment>